<comment type="caution">
    <text evidence="5">The sequence shown here is derived from an EMBL/GenBank/DDBJ whole genome shotgun (WGS) entry which is preliminary data.</text>
</comment>
<dbReference type="PANTHER" id="PTHR10334">
    <property type="entry name" value="CYSTEINE-RICH SECRETORY PROTEIN-RELATED"/>
    <property type="match status" value="1"/>
</dbReference>
<comment type="subcellular location">
    <subcellularLocation>
        <location evidence="1">Secreted</location>
    </subcellularLocation>
</comment>
<evidence type="ECO:0000256" key="1">
    <source>
        <dbReference type="ARBA" id="ARBA00004613"/>
    </source>
</evidence>
<evidence type="ECO:0000313" key="6">
    <source>
        <dbReference type="Proteomes" id="UP001566132"/>
    </source>
</evidence>
<protein>
    <recommendedName>
        <fullName evidence="4">SCP domain-containing protein</fullName>
    </recommendedName>
</protein>
<dbReference type="PROSITE" id="PS01009">
    <property type="entry name" value="CRISP_1"/>
    <property type="match status" value="1"/>
</dbReference>
<dbReference type="EMBL" id="JBDJPC010000004">
    <property type="protein sequence ID" value="KAL1505675.1"/>
    <property type="molecule type" value="Genomic_DNA"/>
</dbReference>
<proteinExistence type="predicted"/>
<dbReference type="GO" id="GO:0005576">
    <property type="term" value="C:extracellular region"/>
    <property type="evidence" value="ECO:0007669"/>
    <property type="project" value="UniProtKB-SubCell"/>
</dbReference>
<feature type="signal peptide" evidence="3">
    <location>
        <begin position="1"/>
        <end position="18"/>
    </location>
</feature>
<dbReference type="Pfam" id="PF00188">
    <property type="entry name" value="CAP"/>
    <property type="match status" value="1"/>
</dbReference>
<dbReference type="Gene3D" id="3.40.33.10">
    <property type="entry name" value="CAP"/>
    <property type="match status" value="1"/>
</dbReference>
<dbReference type="InterPro" id="IPR001283">
    <property type="entry name" value="CRISP-related"/>
</dbReference>
<evidence type="ECO:0000256" key="3">
    <source>
        <dbReference type="SAM" id="SignalP"/>
    </source>
</evidence>
<dbReference type="InterPro" id="IPR035940">
    <property type="entry name" value="CAP_sf"/>
</dbReference>
<dbReference type="SMART" id="SM00198">
    <property type="entry name" value="SCP"/>
    <property type="match status" value="1"/>
</dbReference>
<dbReference type="PROSITE" id="PS01010">
    <property type="entry name" value="CRISP_2"/>
    <property type="match status" value="1"/>
</dbReference>
<accession>A0ABD1EXA7</accession>
<reference evidence="5 6" key="1">
    <citation type="submission" date="2024-05" db="EMBL/GenBank/DDBJ databases">
        <title>Genetic variation in Jamaican populations of the coffee berry borer (Hypothenemus hampei).</title>
        <authorList>
            <person name="Errbii M."/>
            <person name="Myrie A."/>
        </authorList>
    </citation>
    <scope>NUCLEOTIDE SEQUENCE [LARGE SCALE GENOMIC DNA]</scope>
    <source>
        <strain evidence="5">JA-Hopewell-2020-01-JO</strain>
        <tissue evidence="5">Whole body</tissue>
    </source>
</reference>
<organism evidence="5 6">
    <name type="scientific">Hypothenemus hampei</name>
    <name type="common">Coffee berry borer</name>
    <dbReference type="NCBI Taxonomy" id="57062"/>
    <lineage>
        <taxon>Eukaryota</taxon>
        <taxon>Metazoa</taxon>
        <taxon>Ecdysozoa</taxon>
        <taxon>Arthropoda</taxon>
        <taxon>Hexapoda</taxon>
        <taxon>Insecta</taxon>
        <taxon>Pterygota</taxon>
        <taxon>Neoptera</taxon>
        <taxon>Endopterygota</taxon>
        <taxon>Coleoptera</taxon>
        <taxon>Polyphaga</taxon>
        <taxon>Cucujiformia</taxon>
        <taxon>Curculionidae</taxon>
        <taxon>Scolytinae</taxon>
        <taxon>Hypothenemus</taxon>
    </lineage>
</organism>
<dbReference type="InterPro" id="IPR018244">
    <property type="entry name" value="Allrgn_V5/Tpx1_CS"/>
</dbReference>
<name>A0ABD1EXA7_HYPHA</name>
<sequence>MELGIFVILISFCGFINCASRCGKIYANNVTQADAQIIVDKHNELRQLIANGKVPGQPRGINLKRMKYDQNLAIEAQKIANTCIFAHKTVKDGRWHAVGQNLYIQYSTAASKEVNWRAAIQSWFDEYKDYKYGKCCSSGSKMTGHYTQVVWAETEYVGCGYTYFNTNEAFMYQKLYVCNYGPAGNYVGRVPYQTGKSGCENLC</sequence>
<dbReference type="AlphaFoldDB" id="A0ABD1EXA7"/>
<evidence type="ECO:0000259" key="4">
    <source>
        <dbReference type="SMART" id="SM00198"/>
    </source>
</evidence>
<dbReference type="SUPFAM" id="SSF55797">
    <property type="entry name" value="PR-1-like"/>
    <property type="match status" value="1"/>
</dbReference>
<feature type="chain" id="PRO_5044794767" description="SCP domain-containing protein" evidence="3">
    <location>
        <begin position="19"/>
        <end position="203"/>
    </location>
</feature>
<evidence type="ECO:0000256" key="2">
    <source>
        <dbReference type="ARBA" id="ARBA00022525"/>
    </source>
</evidence>
<gene>
    <name evidence="5" type="ORF">ABEB36_005181</name>
</gene>
<feature type="domain" description="SCP" evidence="4">
    <location>
        <begin position="33"/>
        <end position="188"/>
    </location>
</feature>
<keyword evidence="3" id="KW-0732">Signal</keyword>
<dbReference type="InterPro" id="IPR002413">
    <property type="entry name" value="V5_allergen-like"/>
</dbReference>
<dbReference type="PRINTS" id="PR00837">
    <property type="entry name" value="V5TPXLIKE"/>
</dbReference>
<keyword evidence="6" id="KW-1185">Reference proteome</keyword>
<dbReference type="PRINTS" id="PR00838">
    <property type="entry name" value="V5ALLERGEN"/>
</dbReference>
<keyword evidence="2" id="KW-0964">Secreted</keyword>
<dbReference type="InterPro" id="IPR014044">
    <property type="entry name" value="CAP_dom"/>
</dbReference>
<evidence type="ECO:0000313" key="5">
    <source>
        <dbReference type="EMBL" id="KAL1505675.1"/>
    </source>
</evidence>
<dbReference type="CDD" id="cd05380">
    <property type="entry name" value="CAP_euk"/>
    <property type="match status" value="1"/>
</dbReference>
<dbReference type="Proteomes" id="UP001566132">
    <property type="component" value="Unassembled WGS sequence"/>
</dbReference>